<keyword evidence="1" id="KW-0539">Nucleus</keyword>
<gene>
    <name evidence="4" type="ORF">QBC42DRAFT_299869</name>
</gene>
<sequence>MEFNPQDHLALDGGELAETDAGPSPPPPPASDTGADAGSEAPANPRKRKKASRACDFCHVNHQPCDNGKPKCSVCTKHNKPCLYLRPTKRRGPQKGYRTALNTYKESAAAWGAVLDAIPGLDALIEGHLRGSAGKSVIAAIKDSNQQEALISKWQQSSVFKAFFVHSGPAPSAAPENNVLPSQELEDDETADDVPGIRPPPAKRILQQPPQPPPPLPPPPPPPRSQSASSFIPPEQPRTPIQLAHLGSPFQRKDSTSLSDIVARDAAQDAMRTSQTLASLGFAPDETLADFYSMGSNPDPLQETNDPDFDPSLGSESEQRAYYELLMGRSFG</sequence>
<dbReference type="InterPro" id="IPR001138">
    <property type="entry name" value="Zn2Cys6_DnaBD"/>
</dbReference>
<dbReference type="GO" id="GO:0045944">
    <property type="term" value="P:positive regulation of transcription by RNA polymerase II"/>
    <property type="evidence" value="ECO:0007669"/>
    <property type="project" value="TreeGrafter"/>
</dbReference>
<dbReference type="Proteomes" id="UP001321749">
    <property type="component" value="Unassembled WGS sequence"/>
</dbReference>
<dbReference type="InterPro" id="IPR036864">
    <property type="entry name" value="Zn2-C6_fun-type_DNA-bd_sf"/>
</dbReference>
<dbReference type="AlphaFoldDB" id="A0AAV9HD00"/>
<accession>A0AAV9HD00</accession>
<comment type="caution">
    <text evidence="4">The sequence shown here is derived from an EMBL/GenBank/DDBJ whole genome shotgun (WGS) entry which is preliminary data.</text>
</comment>
<protein>
    <recommendedName>
        <fullName evidence="3">Zn(2)-C6 fungal-type domain-containing protein</fullName>
    </recommendedName>
</protein>
<reference evidence="4" key="2">
    <citation type="submission" date="2023-06" db="EMBL/GenBank/DDBJ databases">
        <authorList>
            <consortium name="Lawrence Berkeley National Laboratory"/>
            <person name="Mondo S.J."/>
            <person name="Hensen N."/>
            <person name="Bonometti L."/>
            <person name="Westerberg I."/>
            <person name="Brannstrom I.O."/>
            <person name="Guillou S."/>
            <person name="Cros-Aarteil S."/>
            <person name="Calhoun S."/>
            <person name="Haridas S."/>
            <person name="Kuo A."/>
            <person name="Pangilinan J."/>
            <person name="Riley R."/>
            <person name="Labutti K."/>
            <person name="Andreopoulos B."/>
            <person name="Lipzen A."/>
            <person name="Chen C."/>
            <person name="Yanf M."/>
            <person name="Daum C."/>
            <person name="Ng V."/>
            <person name="Clum A."/>
            <person name="Steindorff A."/>
            <person name="Ohm R."/>
            <person name="Martin F."/>
            <person name="Silar P."/>
            <person name="Natvig D."/>
            <person name="Lalanne C."/>
            <person name="Gautier V."/>
            <person name="Ament-Velasquez S.L."/>
            <person name="Kruys A."/>
            <person name="Hutchinson M.I."/>
            <person name="Powell A.J."/>
            <person name="Barry K."/>
            <person name="Miller A.N."/>
            <person name="Grigoriev I.V."/>
            <person name="Debuchy R."/>
            <person name="Gladieux P."/>
            <person name="Thoren M.H."/>
            <person name="Johannesson H."/>
        </authorList>
    </citation>
    <scope>NUCLEOTIDE SEQUENCE</scope>
    <source>
        <strain evidence="4">PSN324</strain>
    </source>
</reference>
<dbReference type="SMART" id="SM00066">
    <property type="entry name" value="GAL4"/>
    <property type="match status" value="1"/>
</dbReference>
<dbReference type="PROSITE" id="PS00463">
    <property type="entry name" value="ZN2_CY6_FUNGAL_1"/>
    <property type="match status" value="1"/>
</dbReference>
<name>A0AAV9HD00_9PEZI</name>
<organism evidence="4 5">
    <name type="scientific">Cladorrhinum samala</name>
    <dbReference type="NCBI Taxonomy" id="585594"/>
    <lineage>
        <taxon>Eukaryota</taxon>
        <taxon>Fungi</taxon>
        <taxon>Dikarya</taxon>
        <taxon>Ascomycota</taxon>
        <taxon>Pezizomycotina</taxon>
        <taxon>Sordariomycetes</taxon>
        <taxon>Sordariomycetidae</taxon>
        <taxon>Sordariales</taxon>
        <taxon>Podosporaceae</taxon>
        <taxon>Cladorrhinum</taxon>
    </lineage>
</organism>
<feature type="compositionally biased region" description="Pro residues" evidence="2">
    <location>
        <begin position="209"/>
        <end position="224"/>
    </location>
</feature>
<keyword evidence="5" id="KW-1185">Reference proteome</keyword>
<evidence type="ECO:0000313" key="4">
    <source>
        <dbReference type="EMBL" id="KAK4458929.1"/>
    </source>
</evidence>
<evidence type="ECO:0000313" key="5">
    <source>
        <dbReference type="Proteomes" id="UP001321749"/>
    </source>
</evidence>
<reference evidence="4" key="1">
    <citation type="journal article" date="2023" name="Mol. Phylogenet. Evol.">
        <title>Genome-scale phylogeny and comparative genomics of the fungal order Sordariales.</title>
        <authorList>
            <person name="Hensen N."/>
            <person name="Bonometti L."/>
            <person name="Westerberg I."/>
            <person name="Brannstrom I.O."/>
            <person name="Guillou S."/>
            <person name="Cros-Aarteil S."/>
            <person name="Calhoun S."/>
            <person name="Haridas S."/>
            <person name="Kuo A."/>
            <person name="Mondo S."/>
            <person name="Pangilinan J."/>
            <person name="Riley R."/>
            <person name="LaButti K."/>
            <person name="Andreopoulos B."/>
            <person name="Lipzen A."/>
            <person name="Chen C."/>
            <person name="Yan M."/>
            <person name="Daum C."/>
            <person name="Ng V."/>
            <person name="Clum A."/>
            <person name="Steindorff A."/>
            <person name="Ohm R.A."/>
            <person name="Martin F."/>
            <person name="Silar P."/>
            <person name="Natvig D.O."/>
            <person name="Lalanne C."/>
            <person name="Gautier V."/>
            <person name="Ament-Velasquez S.L."/>
            <person name="Kruys A."/>
            <person name="Hutchinson M.I."/>
            <person name="Powell A.J."/>
            <person name="Barry K."/>
            <person name="Miller A.N."/>
            <person name="Grigoriev I.V."/>
            <person name="Debuchy R."/>
            <person name="Gladieux P."/>
            <person name="Hiltunen Thoren M."/>
            <person name="Johannesson H."/>
        </authorList>
    </citation>
    <scope>NUCLEOTIDE SEQUENCE</scope>
    <source>
        <strain evidence="4">PSN324</strain>
    </source>
</reference>
<proteinExistence type="predicted"/>
<dbReference type="Pfam" id="PF00172">
    <property type="entry name" value="Zn_clus"/>
    <property type="match status" value="1"/>
</dbReference>
<dbReference type="GO" id="GO:0000981">
    <property type="term" value="F:DNA-binding transcription factor activity, RNA polymerase II-specific"/>
    <property type="evidence" value="ECO:0007669"/>
    <property type="project" value="InterPro"/>
</dbReference>
<feature type="region of interest" description="Disordered" evidence="2">
    <location>
        <begin position="1"/>
        <end position="48"/>
    </location>
</feature>
<feature type="region of interest" description="Disordered" evidence="2">
    <location>
        <begin position="294"/>
        <end position="315"/>
    </location>
</feature>
<dbReference type="GO" id="GO:0008270">
    <property type="term" value="F:zinc ion binding"/>
    <property type="evidence" value="ECO:0007669"/>
    <property type="project" value="InterPro"/>
</dbReference>
<dbReference type="PANTHER" id="PTHR47655">
    <property type="entry name" value="QUINIC ACID UTILIZATION ACTIVATOR"/>
    <property type="match status" value="1"/>
</dbReference>
<dbReference type="InterPro" id="IPR052783">
    <property type="entry name" value="Metabolic/Drug-Res_Regulator"/>
</dbReference>
<feature type="region of interest" description="Disordered" evidence="2">
    <location>
        <begin position="184"/>
        <end position="257"/>
    </location>
</feature>
<dbReference type="SUPFAM" id="SSF57701">
    <property type="entry name" value="Zn2/Cys6 DNA-binding domain"/>
    <property type="match status" value="1"/>
</dbReference>
<evidence type="ECO:0000256" key="2">
    <source>
        <dbReference type="SAM" id="MobiDB-lite"/>
    </source>
</evidence>
<dbReference type="EMBL" id="MU865052">
    <property type="protein sequence ID" value="KAK4458929.1"/>
    <property type="molecule type" value="Genomic_DNA"/>
</dbReference>
<evidence type="ECO:0000259" key="3">
    <source>
        <dbReference type="PROSITE" id="PS50048"/>
    </source>
</evidence>
<dbReference type="PROSITE" id="PS50048">
    <property type="entry name" value="ZN2_CY6_FUNGAL_2"/>
    <property type="match status" value="1"/>
</dbReference>
<feature type="domain" description="Zn(2)-C6 fungal-type" evidence="3">
    <location>
        <begin position="54"/>
        <end position="84"/>
    </location>
</feature>
<dbReference type="PANTHER" id="PTHR47655:SF2">
    <property type="entry name" value="QUINIC ACID UTILIZATION ACTIVATOR"/>
    <property type="match status" value="1"/>
</dbReference>
<evidence type="ECO:0000256" key="1">
    <source>
        <dbReference type="ARBA" id="ARBA00023242"/>
    </source>
</evidence>
<dbReference type="CDD" id="cd00067">
    <property type="entry name" value="GAL4"/>
    <property type="match status" value="1"/>
</dbReference>
<dbReference type="Gene3D" id="4.10.240.10">
    <property type="entry name" value="Zn(2)-C6 fungal-type DNA-binding domain"/>
    <property type="match status" value="1"/>
</dbReference>